<comment type="caution">
    <text evidence="3">The sequence shown here is derived from an EMBL/GenBank/DDBJ whole genome shotgun (WGS) entry which is preliminary data.</text>
</comment>
<dbReference type="Proteomes" id="UP001155483">
    <property type="component" value="Unassembled WGS sequence"/>
</dbReference>
<organism evidence="3 4">
    <name type="scientific">Paraflavisolibacter caeni</name>
    <dbReference type="NCBI Taxonomy" id="2982496"/>
    <lineage>
        <taxon>Bacteria</taxon>
        <taxon>Pseudomonadati</taxon>
        <taxon>Bacteroidota</taxon>
        <taxon>Chitinophagia</taxon>
        <taxon>Chitinophagales</taxon>
        <taxon>Chitinophagaceae</taxon>
        <taxon>Paraflavisolibacter</taxon>
    </lineage>
</organism>
<feature type="domain" description="CBM6" evidence="2">
    <location>
        <begin position="165"/>
        <end position="288"/>
    </location>
</feature>
<accession>A0A9X2XYX8</accession>
<dbReference type="InterPro" id="IPR005084">
    <property type="entry name" value="CBM6"/>
</dbReference>
<dbReference type="Gene3D" id="2.60.120.260">
    <property type="entry name" value="Galactose-binding domain-like"/>
    <property type="match status" value="2"/>
</dbReference>
<gene>
    <name evidence="3" type="ORF">OCK74_21745</name>
</gene>
<feature type="chain" id="PRO_5040978000" evidence="1">
    <location>
        <begin position="23"/>
        <end position="307"/>
    </location>
</feature>
<dbReference type="PROSITE" id="PS51257">
    <property type="entry name" value="PROKAR_LIPOPROTEIN"/>
    <property type="match status" value="1"/>
</dbReference>
<dbReference type="RefSeq" id="WP_279299198.1">
    <property type="nucleotide sequence ID" value="NZ_JAOTIF010000023.1"/>
</dbReference>
<feature type="signal peptide" evidence="1">
    <location>
        <begin position="1"/>
        <end position="22"/>
    </location>
</feature>
<keyword evidence="4" id="KW-1185">Reference proteome</keyword>
<reference evidence="3" key="1">
    <citation type="submission" date="2022-09" db="EMBL/GenBank/DDBJ databases">
        <authorList>
            <person name="Yuan C."/>
            <person name="Ke Z."/>
        </authorList>
    </citation>
    <scope>NUCLEOTIDE SEQUENCE</scope>
    <source>
        <strain evidence="3">LB-8</strain>
    </source>
</reference>
<protein>
    <submittedName>
        <fullName evidence="3">Carbohydrate-binding protein</fullName>
    </submittedName>
</protein>
<dbReference type="SUPFAM" id="SSF49785">
    <property type="entry name" value="Galactose-binding domain-like"/>
    <property type="match status" value="1"/>
</dbReference>
<keyword evidence="1" id="KW-0732">Signal</keyword>
<dbReference type="GO" id="GO:0030246">
    <property type="term" value="F:carbohydrate binding"/>
    <property type="evidence" value="ECO:0007669"/>
    <property type="project" value="InterPro"/>
</dbReference>
<reference evidence="3" key="2">
    <citation type="submission" date="2023-04" db="EMBL/GenBank/DDBJ databases">
        <title>Paracnuella aquatica gen. nov., sp. nov., a member of the family Chitinophagaceae isolated from a hot spring.</title>
        <authorList>
            <person name="Wang C."/>
        </authorList>
    </citation>
    <scope>NUCLEOTIDE SEQUENCE</scope>
    <source>
        <strain evidence="3">LB-8</strain>
    </source>
</reference>
<evidence type="ECO:0000259" key="2">
    <source>
        <dbReference type="PROSITE" id="PS51175"/>
    </source>
</evidence>
<dbReference type="PROSITE" id="PS51175">
    <property type="entry name" value="CBM6"/>
    <property type="match status" value="1"/>
</dbReference>
<proteinExistence type="predicted"/>
<dbReference type="EMBL" id="JAOTIF010000023">
    <property type="protein sequence ID" value="MCU7551760.1"/>
    <property type="molecule type" value="Genomic_DNA"/>
</dbReference>
<dbReference type="InterPro" id="IPR008979">
    <property type="entry name" value="Galactose-bd-like_sf"/>
</dbReference>
<dbReference type="AlphaFoldDB" id="A0A9X2XYX8"/>
<sequence length="307" mass="32915">MKIITQAAFLCFILTLVSSCSKDDSSEQKTPEQLKNPGFEDSLKGWQVGTSGGFTPTSIAAKSGQYGLQFSAPFTPWNGTITQTVQNLPDGNYAFSVYGKASGIGMYLWADGGGEVISAPIQQAYPDSSYPLPLNAVNFKVTGGTAKVGFLCINASPDTIQQRTTILEAESAVLNKAVVAADRAGFTGTGFVDFINSTDDYIEWTFNKVDSGSVVLQFRYANGSTADRPLKFEVNNVVVNTTLSFPPTGSWTNWSTVSDTVHLASGSNKIKLTSTGSNGANIDNLGWRNVLLTPYFYADDVQISKLP</sequence>
<dbReference type="CDD" id="cd04082">
    <property type="entry name" value="CBM35_pectate_lyase-like"/>
    <property type="match status" value="1"/>
</dbReference>
<name>A0A9X2XYX8_9BACT</name>
<evidence type="ECO:0000313" key="3">
    <source>
        <dbReference type="EMBL" id="MCU7551760.1"/>
    </source>
</evidence>
<evidence type="ECO:0000256" key="1">
    <source>
        <dbReference type="SAM" id="SignalP"/>
    </source>
</evidence>
<evidence type="ECO:0000313" key="4">
    <source>
        <dbReference type="Proteomes" id="UP001155483"/>
    </source>
</evidence>
<dbReference type="Pfam" id="PF03422">
    <property type="entry name" value="CBM_6"/>
    <property type="match status" value="1"/>
</dbReference>